<evidence type="ECO:0000259" key="8">
    <source>
        <dbReference type="SMART" id="SM00738"/>
    </source>
</evidence>
<dbReference type="Pfam" id="PF00467">
    <property type="entry name" value="KOW"/>
    <property type="match status" value="1"/>
</dbReference>
<dbReference type="NCBIfam" id="TIGR00922">
    <property type="entry name" value="nusG"/>
    <property type="match status" value="1"/>
</dbReference>
<accession>A0A366HI30</accession>
<dbReference type="PROSITE" id="PS01014">
    <property type="entry name" value="NUSG"/>
    <property type="match status" value="1"/>
</dbReference>
<dbReference type="InterPro" id="IPR043425">
    <property type="entry name" value="NusG-like"/>
</dbReference>
<dbReference type="InterPro" id="IPR015869">
    <property type="entry name" value="Transcrpt_antiterm_NusG_bac_CS"/>
</dbReference>
<evidence type="ECO:0000256" key="3">
    <source>
        <dbReference type="ARBA" id="ARBA00023015"/>
    </source>
</evidence>
<keyword evidence="11" id="KW-1185">Reference proteome</keyword>
<evidence type="ECO:0000313" key="11">
    <source>
        <dbReference type="Proteomes" id="UP000253426"/>
    </source>
</evidence>
<dbReference type="InterPro" id="IPR006645">
    <property type="entry name" value="NGN-like_dom"/>
</dbReference>
<dbReference type="GO" id="GO:0005829">
    <property type="term" value="C:cytosol"/>
    <property type="evidence" value="ECO:0007669"/>
    <property type="project" value="UniProtKB-ARBA"/>
</dbReference>
<keyword evidence="3 5" id="KW-0805">Transcription regulation</keyword>
<dbReference type="InterPro" id="IPR008991">
    <property type="entry name" value="Translation_prot_SH3-like_sf"/>
</dbReference>
<gene>
    <name evidence="5" type="primary">nusG</name>
    <name evidence="10" type="ORF">DES53_10675</name>
</gene>
<dbReference type="GO" id="GO:0006353">
    <property type="term" value="P:DNA-templated transcription termination"/>
    <property type="evidence" value="ECO:0007669"/>
    <property type="project" value="UniProtKB-UniRule"/>
</dbReference>
<dbReference type="PANTHER" id="PTHR30265">
    <property type="entry name" value="RHO-INTERACTING TRANSCRIPTION TERMINATION FACTOR NUSG"/>
    <property type="match status" value="1"/>
</dbReference>
<keyword evidence="4 5" id="KW-0804">Transcription</keyword>
<dbReference type="GO" id="GO:0006354">
    <property type="term" value="P:DNA-templated transcription elongation"/>
    <property type="evidence" value="ECO:0007669"/>
    <property type="project" value="UniProtKB-UniRule"/>
</dbReference>
<dbReference type="AlphaFoldDB" id="A0A366HI30"/>
<proteinExistence type="inferred from homology"/>
<comment type="similarity">
    <text evidence="5 7">Belongs to the NusG family.</text>
</comment>
<dbReference type="FunFam" id="2.30.30.30:FF:000002">
    <property type="entry name" value="Transcription termination/antitermination factor NusG"/>
    <property type="match status" value="1"/>
</dbReference>
<dbReference type="EMBL" id="QNRR01000006">
    <property type="protein sequence ID" value="RBP42371.1"/>
    <property type="molecule type" value="Genomic_DNA"/>
</dbReference>
<dbReference type="Gene3D" id="3.30.70.940">
    <property type="entry name" value="NusG, N-terminal domain"/>
    <property type="match status" value="1"/>
</dbReference>
<dbReference type="RefSeq" id="WP_113959508.1">
    <property type="nucleotide sequence ID" value="NZ_QNRR01000006.1"/>
</dbReference>
<dbReference type="InterPro" id="IPR001062">
    <property type="entry name" value="Transcrpt_antiterm_NusG"/>
</dbReference>
<evidence type="ECO:0000256" key="6">
    <source>
        <dbReference type="NCBIfam" id="TIGR00922"/>
    </source>
</evidence>
<evidence type="ECO:0000256" key="4">
    <source>
        <dbReference type="ARBA" id="ARBA00023163"/>
    </source>
</evidence>
<dbReference type="CDD" id="cd09891">
    <property type="entry name" value="NGN_Bact_1"/>
    <property type="match status" value="1"/>
</dbReference>
<feature type="domain" description="KOW" evidence="9">
    <location>
        <begin position="135"/>
        <end position="162"/>
    </location>
</feature>
<keyword evidence="1 5" id="KW-0806">Transcription termination</keyword>
<evidence type="ECO:0000259" key="9">
    <source>
        <dbReference type="SMART" id="SM00739"/>
    </source>
</evidence>
<comment type="caution">
    <text evidence="10">The sequence shown here is derived from an EMBL/GenBank/DDBJ whole genome shotgun (WGS) entry which is preliminary data.</text>
</comment>
<feature type="domain" description="NusG-like N-terminal" evidence="8">
    <location>
        <begin position="8"/>
        <end position="123"/>
    </location>
</feature>
<dbReference type="PRINTS" id="PR00338">
    <property type="entry name" value="NUSGTNSCPFCT"/>
</dbReference>
<organism evidence="10 11">
    <name type="scientific">Roseimicrobium gellanilyticum</name>
    <dbReference type="NCBI Taxonomy" id="748857"/>
    <lineage>
        <taxon>Bacteria</taxon>
        <taxon>Pseudomonadati</taxon>
        <taxon>Verrucomicrobiota</taxon>
        <taxon>Verrucomicrobiia</taxon>
        <taxon>Verrucomicrobiales</taxon>
        <taxon>Verrucomicrobiaceae</taxon>
        <taxon>Roseimicrobium</taxon>
    </lineage>
</organism>
<protein>
    <recommendedName>
        <fullName evidence="5 6">Transcription termination/antitermination protein NusG</fullName>
    </recommendedName>
</protein>
<dbReference type="InterPro" id="IPR014722">
    <property type="entry name" value="Rib_uL2_dom2"/>
</dbReference>
<dbReference type="Proteomes" id="UP000253426">
    <property type="component" value="Unassembled WGS sequence"/>
</dbReference>
<dbReference type="OrthoDB" id="9809075at2"/>
<evidence type="ECO:0000256" key="1">
    <source>
        <dbReference type="ARBA" id="ARBA00022472"/>
    </source>
</evidence>
<dbReference type="SMART" id="SM00738">
    <property type="entry name" value="NGN"/>
    <property type="match status" value="1"/>
</dbReference>
<dbReference type="GO" id="GO:0032784">
    <property type="term" value="P:regulation of DNA-templated transcription elongation"/>
    <property type="evidence" value="ECO:0007669"/>
    <property type="project" value="InterPro"/>
</dbReference>
<name>A0A366HI30_9BACT</name>
<reference evidence="10 11" key="1">
    <citation type="submission" date="2018-06" db="EMBL/GenBank/DDBJ databases">
        <title>Genomic Encyclopedia of Type Strains, Phase IV (KMG-IV): sequencing the most valuable type-strain genomes for metagenomic binning, comparative biology and taxonomic classification.</title>
        <authorList>
            <person name="Goeker M."/>
        </authorList>
    </citation>
    <scope>NUCLEOTIDE SEQUENCE [LARGE SCALE GENOMIC DNA]</scope>
    <source>
        <strain evidence="10 11">DSM 25532</strain>
    </source>
</reference>
<dbReference type="HAMAP" id="MF_00948">
    <property type="entry name" value="NusG"/>
    <property type="match status" value="1"/>
</dbReference>
<evidence type="ECO:0000256" key="2">
    <source>
        <dbReference type="ARBA" id="ARBA00022814"/>
    </source>
</evidence>
<keyword evidence="2 5" id="KW-0889">Transcription antitermination</keyword>
<sequence length="189" mass="21725">MPIIPSPRDQWYVIHVRAGLEQRVRENMERRIQTEEMGDYIYKVIVPTERVAEVKKGKKSESTRKVFPGYILANMWLLDENNKPVVQTWHFVKETDGFLNFAGTKDHPIPLRPKEVETLLGQIKEREEGAKPKFSFSVGDSVRVADGPFESQTGIIEEVDPDKGLLRVSVNIFGRATPVDLEYWQVEKA</sequence>
<evidence type="ECO:0000256" key="5">
    <source>
        <dbReference type="HAMAP-Rule" id="MF_00948"/>
    </source>
</evidence>
<dbReference type="Gene3D" id="2.30.30.30">
    <property type="match status" value="1"/>
</dbReference>
<dbReference type="InterPro" id="IPR036735">
    <property type="entry name" value="NGN_dom_sf"/>
</dbReference>
<dbReference type="CDD" id="cd06091">
    <property type="entry name" value="KOW_NusG"/>
    <property type="match status" value="1"/>
</dbReference>
<comment type="function">
    <text evidence="5 7">Participates in transcription elongation, termination and antitermination.</text>
</comment>
<dbReference type="PANTHER" id="PTHR30265:SF2">
    <property type="entry name" value="TRANSCRIPTION TERMINATION_ANTITERMINATION PROTEIN NUSG"/>
    <property type="match status" value="1"/>
</dbReference>
<dbReference type="GO" id="GO:0031564">
    <property type="term" value="P:transcription antitermination"/>
    <property type="evidence" value="ECO:0007669"/>
    <property type="project" value="UniProtKB-UniRule"/>
</dbReference>
<dbReference type="Pfam" id="PF02357">
    <property type="entry name" value="NusG"/>
    <property type="match status" value="1"/>
</dbReference>
<dbReference type="SMART" id="SM00739">
    <property type="entry name" value="KOW"/>
    <property type="match status" value="1"/>
</dbReference>
<dbReference type="SUPFAM" id="SSF82679">
    <property type="entry name" value="N-utilization substance G protein NusG, N-terminal domain"/>
    <property type="match status" value="1"/>
</dbReference>
<evidence type="ECO:0000256" key="7">
    <source>
        <dbReference type="RuleBase" id="RU000538"/>
    </source>
</evidence>
<evidence type="ECO:0000313" key="10">
    <source>
        <dbReference type="EMBL" id="RBP42371.1"/>
    </source>
</evidence>
<dbReference type="InterPro" id="IPR047050">
    <property type="entry name" value="NGN"/>
</dbReference>
<dbReference type="InterPro" id="IPR005824">
    <property type="entry name" value="KOW"/>
</dbReference>
<dbReference type="SUPFAM" id="SSF50104">
    <property type="entry name" value="Translation proteins SH3-like domain"/>
    <property type="match status" value="1"/>
</dbReference>